<gene>
    <name evidence="4" type="ORF">COX39_03050</name>
</gene>
<sequence>MKVIVTLKGQQRCYICDKGSGASYNRPKSLHKTKRVIYPNLQKNQGRMICTACLRQFRKDQ</sequence>
<keyword evidence="3" id="KW-0687">Ribonucleoprotein</keyword>
<dbReference type="Pfam" id="PF00830">
    <property type="entry name" value="Ribosomal_L28"/>
    <property type="match status" value="1"/>
</dbReference>
<reference evidence="4 5" key="1">
    <citation type="submission" date="2017-09" db="EMBL/GenBank/DDBJ databases">
        <title>Depth-based differentiation of microbial function through sediment-hosted aquifers and enrichment of novel symbionts in the deep terrestrial subsurface.</title>
        <authorList>
            <person name="Probst A.J."/>
            <person name="Ladd B."/>
            <person name="Jarett J.K."/>
            <person name="Geller-Mcgrath D.E."/>
            <person name="Sieber C.M."/>
            <person name="Emerson J.B."/>
            <person name="Anantharaman K."/>
            <person name="Thomas B.C."/>
            <person name="Malmstrom R."/>
            <person name="Stieglmeier M."/>
            <person name="Klingl A."/>
            <person name="Woyke T."/>
            <person name="Ryan C.M."/>
            <person name="Banfield J.F."/>
        </authorList>
    </citation>
    <scope>NUCLEOTIDE SEQUENCE [LARGE SCALE GENOMIC DNA]</scope>
    <source>
        <strain evidence="4">CG23_combo_of_CG06-09_8_20_14_all_40_13</strain>
    </source>
</reference>
<dbReference type="InterPro" id="IPR034704">
    <property type="entry name" value="Ribosomal_bL28/bL31-like_sf"/>
</dbReference>
<dbReference type="GO" id="GO:1990904">
    <property type="term" value="C:ribonucleoprotein complex"/>
    <property type="evidence" value="ECO:0007669"/>
    <property type="project" value="UniProtKB-KW"/>
</dbReference>
<organism evidence="4 5">
    <name type="scientific">Candidatus Nealsonbacteria bacterium CG23_combo_of_CG06-09_8_20_14_all_40_13</name>
    <dbReference type="NCBI Taxonomy" id="1974724"/>
    <lineage>
        <taxon>Bacteria</taxon>
        <taxon>Candidatus Nealsoniibacteriota</taxon>
    </lineage>
</organism>
<dbReference type="SUPFAM" id="SSF143800">
    <property type="entry name" value="L28p-like"/>
    <property type="match status" value="1"/>
</dbReference>
<evidence type="ECO:0000256" key="1">
    <source>
        <dbReference type="ARBA" id="ARBA00008760"/>
    </source>
</evidence>
<dbReference type="InterPro" id="IPR026569">
    <property type="entry name" value="Ribosomal_bL28"/>
</dbReference>
<dbReference type="AlphaFoldDB" id="A0A2G9YQ83"/>
<proteinExistence type="inferred from homology"/>
<evidence type="ECO:0008006" key="6">
    <source>
        <dbReference type="Google" id="ProtNLM"/>
    </source>
</evidence>
<comment type="similarity">
    <text evidence="1">Belongs to the bacterial ribosomal protein bL28 family.</text>
</comment>
<evidence type="ECO:0000256" key="3">
    <source>
        <dbReference type="ARBA" id="ARBA00023274"/>
    </source>
</evidence>
<dbReference type="Proteomes" id="UP000231567">
    <property type="component" value="Unassembled WGS sequence"/>
</dbReference>
<dbReference type="EMBL" id="PCRM01000041">
    <property type="protein sequence ID" value="PIP21419.1"/>
    <property type="molecule type" value="Genomic_DNA"/>
</dbReference>
<dbReference type="InterPro" id="IPR037147">
    <property type="entry name" value="Ribosomal_bL28_sf"/>
</dbReference>
<name>A0A2G9YQ83_9BACT</name>
<protein>
    <recommendedName>
        <fullName evidence="6">50S ribosomal protein L28</fullName>
    </recommendedName>
</protein>
<keyword evidence="2" id="KW-0689">Ribosomal protein</keyword>
<evidence type="ECO:0000256" key="2">
    <source>
        <dbReference type="ARBA" id="ARBA00022980"/>
    </source>
</evidence>
<dbReference type="GO" id="GO:0005840">
    <property type="term" value="C:ribosome"/>
    <property type="evidence" value="ECO:0007669"/>
    <property type="project" value="UniProtKB-KW"/>
</dbReference>
<evidence type="ECO:0000313" key="4">
    <source>
        <dbReference type="EMBL" id="PIP21419.1"/>
    </source>
</evidence>
<dbReference type="GO" id="GO:0003735">
    <property type="term" value="F:structural constituent of ribosome"/>
    <property type="evidence" value="ECO:0007669"/>
    <property type="project" value="InterPro"/>
</dbReference>
<evidence type="ECO:0000313" key="5">
    <source>
        <dbReference type="Proteomes" id="UP000231567"/>
    </source>
</evidence>
<dbReference type="Gene3D" id="2.30.170.40">
    <property type="entry name" value="Ribosomal protein L28/L24"/>
    <property type="match status" value="1"/>
</dbReference>
<accession>A0A2G9YQ83</accession>
<comment type="caution">
    <text evidence="4">The sequence shown here is derived from an EMBL/GenBank/DDBJ whole genome shotgun (WGS) entry which is preliminary data.</text>
</comment>